<dbReference type="InterPro" id="IPR016181">
    <property type="entry name" value="Acyl_CoA_acyltransferase"/>
</dbReference>
<dbReference type="CDD" id="cd04301">
    <property type="entry name" value="NAT_SF"/>
    <property type="match status" value="1"/>
</dbReference>
<evidence type="ECO:0000313" key="5">
    <source>
        <dbReference type="Proteomes" id="UP000799640"/>
    </source>
</evidence>
<evidence type="ECO:0000313" key="4">
    <source>
        <dbReference type="EMBL" id="KAF2395728.1"/>
    </source>
</evidence>
<gene>
    <name evidence="4" type="ORF">EJ06DRAFT_484683</name>
</gene>
<dbReference type="AlphaFoldDB" id="A0A6G1HI40"/>
<dbReference type="Proteomes" id="UP000799640">
    <property type="component" value="Unassembled WGS sequence"/>
</dbReference>
<dbReference type="GO" id="GO:0004059">
    <property type="term" value="F:aralkylamine N-acetyltransferase activity"/>
    <property type="evidence" value="ECO:0007669"/>
    <property type="project" value="TreeGrafter"/>
</dbReference>
<dbReference type="InterPro" id="IPR051635">
    <property type="entry name" value="SNAT-like"/>
</dbReference>
<dbReference type="GO" id="GO:0005737">
    <property type="term" value="C:cytoplasm"/>
    <property type="evidence" value="ECO:0007669"/>
    <property type="project" value="TreeGrafter"/>
</dbReference>
<dbReference type="Pfam" id="PF13673">
    <property type="entry name" value="Acetyltransf_10"/>
    <property type="match status" value="1"/>
</dbReference>
<dbReference type="SUPFAM" id="SSF55729">
    <property type="entry name" value="Acyl-CoA N-acyltransferases (Nat)"/>
    <property type="match status" value="1"/>
</dbReference>
<protein>
    <submittedName>
        <fullName evidence="4">Acyl-CoA N-acyltransferase</fullName>
    </submittedName>
</protein>
<organism evidence="4 5">
    <name type="scientific">Trichodelitschia bisporula</name>
    <dbReference type="NCBI Taxonomy" id="703511"/>
    <lineage>
        <taxon>Eukaryota</taxon>
        <taxon>Fungi</taxon>
        <taxon>Dikarya</taxon>
        <taxon>Ascomycota</taxon>
        <taxon>Pezizomycotina</taxon>
        <taxon>Dothideomycetes</taxon>
        <taxon>Dothideomycetes incertae sedis</taxon>
        <taxon>Phaeotrichales</taxon>
        <taxon>Phaeotrichaceae</taxon>
        <taxon>Trichodelitschia</taxon>
    </lineage>
</organism>
<dbReference type="Gene3D" id="3.40.630.30">
    <property type="match status" value="1"/>
</dbReference>
<dbReference type="PANTHER" id="PTHR10908">
    <property type="entry name" value="SEROTONIN N-ACETYLTRANSFERASE"/>
    <property type="match status" value="1"/>
</dbReference>
<dbReference type="EMBL" id="ML996711">
    <property type="protein sequence ID" value="KAF2395728.1"/>
    <property type="molecule type" value="Genomic_DNA"/>
</dbReference>
<reference evidence="4" key="1">
    <citation type="journal article" date="2020" name="Stud. Mycol.">
        <title>101 Dothideomycetes genomes: a test case for predicting lifestyles and emergence of pathogens.</title>
        <authorList>
            <person name="Haridas S."/>
            <person name="Albert R."/>
            <person name="Binder M."/>
            <person name="Bloem J."/>
            <person name="Labutti K."/>
            <person name="Salamov A."/>
            <person name="Andreopoulos B."/>
            <person name="Baker S."/>
            <person name="Barry K."/>
            <person name="Bills G."/>
            <person name="Bluhm B."/>
            <person name="Cannon C."/>
            <person name="Castanera R."/>
            <person name="Culley D."/>
            <person name="Daum C."/>
            <person name="Ezra D."/>
            <person name="Gonzalez J."/>
            <person name="Henrissat B."/>
            <person name="Kuo A."/>
            <person name="Liang C."/>
            <person name="Lipzen A."/>
            <person name="Lutzoni F."/>
            <person name="Magnuson J."/>
            <person name="Mondo S."/>
            <person name="Nolan M."/>
            <person name="Ohm R."/>
            <person name="Pangilinan J."/>
            <person name="Park H.-J."/>
            <person name="Ramirez L."/>
            <person name="Alfaro M."/>
            <person name="Sun H."/>
            <person name="Tritt A."/>
            <person name="Yoshinaga Y."/>
            <person name="Zwiers L.-H."/>
            <person name="Turgeon B."/>
            <person name="Goodwin S."/>
            <person name="Spatafora J."/>
            <person name="Crous P."/>
            <person name="Grigoriev I."/>
        </authorList>
    </citation>
    <scope>NUCLEOTIDE SEQUENCE</scope>
    <source>
        <strain evidence="4">CBS 262.69</strain>
    </source>
</reference>
<sequence>MYATTLTTNDAEACVLLENEAFPENLRATREKILYRLRENSGLCLGIKATVFPNHHSSTPYRTMATFPVAVKFADTTTRRPSKFQPRSSILLGHVICTLSESKVINDAGMALPPDWETATSYQTKYPELGNKPLGRTLCIHSLAVLEGVRDFGVASLLLNELAKRMKTHDVVDRIALICEGKLVKFYQSRGFKKVGESDVKFGGVPWFDMVRELSYLDA</sequence>
<feature type="domain" description="N-acetyltransferase" evidence="3">
    <location>
        <begin position="132"/>
        <end position="215"/>
    </location>
</feature>
<name>A0A6G1HI40_9PEZI</name>
<proteinExistence type="predicted"/>
<keyword evidence="5" id="KW-1185">Reference proteome</keyword>
<dbReference type="PROSITE" id="PS51186">
    <property type="entry name" value="GNAT"/>
    <property type="match status" value="1"/>
</dbReference>
<dbReference type="InterPro" id="IPR000182">
    <property type="entry name" value="GNAT_dom"/>
</dbReference>
<keyword evidence="1 4" id="KW-0808">Transferase</keyword>
<evidence type="ECO:0000256" key="2">
    <source>
        <dbReference type="ARBA" id="ARBA00023315"/>
    </source>
</evidence>
<evidence type="ECO:0000259" key="3">
    <source>
        <dbReference type="PROSITE" id="PS51186"/>
    </source>
</evidence>
<dbReference type="PANTHER" id="PTHR10908:SF0">
    <property type="entry name" value="SEROTONIN N-ACETYLTRANSFERASE"/>
    <property type="match status" value="1"/>
</dbReference>
<dbReference type="OrthoDB" id="30840at2759"/>
<keyword evidence="2 4" id="KW-0012">Acyltransferase</keyword>
<accession>A0A6G1HI40</accession>
<evidence type="ECO:0000256" key="1">
    <source>
        <dbReference type="ARBA" id="ARBA00022679"/>
    </source>
</evidence>